<comment type="caution">
    <text evidence="1">The sequence shown here is derived from an EMBL/GenBank/DDBJ whole genome shotgun (WGS) entry which is preliminary data.</text>
</comment>
<accession>A0ABV6QFL5</accession>
<sequence length="343" mass="35539">MIGILGGYGEVGRSAASILAGRQIRIGGRDASRGFAVDVTDEQSLDRFIAGCELIVNCTGPSHLLSATVAKAVLRAGVDLVDAGGDETLRTSLDDEARVAGRTVMLAAGALPGLSGIVPRWLAADLGGLDHLTAYFAVADRFTKAAAEDYLDGVLGMGNEPLAAWRDGGAVPEALHRRHDVMLPYLATPVSAFPFLDDESRQVARDLDLSSGAWYSVIEGERLLAALDRARGTSRAEAVEDVCRSAALDLAGRTGRTTFVVQGRGGSRTRTAVVRGPGISVLTGAVAGLAATAVLEGNVLPGAWSAATALDPVATIDRLRAVARCSVLPASIEDLTVVEEGVL</sequence>
<dbReference type="RefSeq" id="WP_380044127.1">
    <property type="nucleotide sequence ID" value="NZ_JBHLTC010000005.1"/>
</dbReference>
<dbReference type="EMBL" id="JBHLTC010000005">
    <property type="protein sequence ID" value="MFC0623428.1"/>
    <property type="molecule type" value="Genomic_DNA"/>
</dbReference>
<dbReference type="Gene3D" id="3.40.50.720">
    <property type="entry name" value="NAD(P)-binding Rossmann-like Domain"/>
    <property type="match status" value="1"/>
</dbReference>
<dbReference type="SUPFAM" id="SSF51735">
    <property type="entry name" value="NAD(P)-binding Rossmann-fold domains"/>
    <property type="match status" value="1"/>
</dbReference>
<keyword evidence="2" id="KW-1185">Reference proteome</keyword>
<evidence type="ECO:0000313" key="1">
    <source>
        <dbReference type="EMBL" id="MFC0623428.1"/>
    </source>
</evidence>
<gene>
    <name evidence="1" type="ORF">ACFFGN_05100</name>
</gene>
<dbReference type="PANTHER" id="PTHR43781:SF1">
    <property type="entry name" value="SACCHAROPINE DEHYDROGENASE"/>
    <property type="match status" value="1"/>
</dbReference>
<proteinExistence type="predicted"/>
<organism evidence="1 2">
    <name type="scientific">Kribbella deserti</name>
    <dbReference type="NCBI Taxonomy" id="1926257"/>
    <lineage>
        <taxon>Bacteria</taxon>
        <taxon>Bacillati</taxon>
        <taxon>Actinomycetota</taxon>
        <taxon>Actinomycetes</taxon>
        <taxon>Propionibacteriales</taxon>
        <taxon>Kribbellaceae</taxon>
        <taxon>Kribbella</taxon>
    </lineage>
</organism>
<protein>
    <recommendedName>
        <fullName evidence="3">Saccharopine dehydrogenase NADP binding domain-containing protein</fullName>
    </recommendedName>
</protein>
<dbReference type="PANTHER" id="PTHR43781">
    <property type="entry name" value="SACCHAROPINE DEHYDROGENASE"/>
    <property type="match status" value="1"/>
</dbReference>
<evidence type="ECO:0000313" key="2">
    <source>
        <dbReference type="Proteomes" id="UP001589890"/>
    </source>
</evidence>
<dbReference type="InterPro" id="IPR036291">
    <property type="entry name" value="NAD(P)-bd_dom_sf"/>
</dbReference>
<evidence type="ECO:0008006" key="3">
    <source>
        <dbReference type="Google" id="ProtNLM"/>
    </source>
</evidence>
<name>A0ABV6QFL5_9ACTN</name>
<reference evidence="1 2" key="1">
    <citation type="submission" date="2024-09" db="EMBL/GenBank/DDBJ databases">
        <authorList>
            <person name="Sun Q."/>
            <person name="Mori K."/>
        </authorList>
    </citation>
    <scope>NUCLEOTIDE SEQUENCE [LARGE SCALE GENOMIC DNA]</scope>
    <source>
        <strain evidence="1 2">CGMCC 1.15906</strain>
    </source>
</reference>
<dbReference type="Proteomes" id="UP001589890">
    <property type="component" value="Unassembled WGS sequence"/>
</dbReference>